<evidence type="ECO:0000313" key="6">
    <source>
        <dbReference type="Proteomes" id="UP001498935"/>
    </source>
</evidence>
<sequence length="385" mass="42239">MHTNETIQTFRIEIAEAAVADLRSRLVNARFEHPLPVDDRSTGIPSFELQSLIARWAEHDWRATEERLNALPQIITSIDGQNIHAVHVRSPHPEAIPLLLMHGWPGSFLEFEKLIGPLTDPIAHGGDAADAFDVVIPSHPGFGFSTPLVGHDWKRSDIATVMLELMTRLGYDRFAVQGGDVGAGVAPEIGRLAPDRVIGVHVNGSVGSFVGEVDEETAAALTPIEQDRMRRVGEFMQREFGYIAIQSTRPGLIGAMLADSPVAQFAWIHDKFQEWTHPADVPAAAIVGEQFLFDNASLYWFTTTGGSSAYVGYAQDAGWGADTSSSGVPTAVIVFAHDVGLRFAEEKTNNIVRWTDVEERGGHFAALEEPGLLLNDVREFFRSLR</sequence>
<protein>
    <submittedName>
        <fullName evidence="5">Epoxide hydrolase</fullName>
    </submittedName>
</protein>
<keyword evidence="3 5" id="KW-0378">Hydrolase</keyword>
<name>A0ABP9U5Q4_9MICO</name>
<comment type="similarity">
    <text evidence="1">Belongs to the peptidase S33 family.</text>
</comment>
<dbReference type="RefSeq" id="WP_201671154.1">
    <property type="nucleotide sequence ID" value="NZ_BAABBK010000011.1"/>
</dbReference>
<evidence type="ECO:0000256" key="3">
    <source>
        <dbReference type="ARBA" id="ARBA00022801"/>
    </source>
</evidence>
<keyword evidence="2" id="KW-0058">Aromatic hydrocarbons catabolism</keyword>
<dbReference type="SUPFAM" id="SSF53474">
    <property type="entry name" value="alpha/beta-Hydrolases"/>
    <property type="match status" value="1"/>
</dbReference>
<reference evidence="5 6" key="1">
    <citation type="submission" date="2024-02" db="EMBL/GenBank/DDBJ databases">
        <title>Characterization of antibiotic resistant novel bacterial strains and their environmental applications.</title>
        <authorList>
            <person name="Manzoor S."/>
            <person name="Abbas S."/>
            <person name="Arshad M."/>
            <person name="Li W.J."/>
            <person name="Ahmed I."/>
        </authorList>
    </citation>
    <scope>NUCLEOTIDE SEQUENCE [LARGE SCALE GENOMIC DNA]</scope>
    <source>
        <strain evidence="5 6">KACC 15558</strain>
    </source>
</reference>
<keyword evidence="6" id="KW-1185">Reference proteome</keyword>
<gene>
    <name evidence="5" type="ORF">KACC15558_26000</name>
</gene>
<dbReference type="PANTHER" id="PTHR21661">
    <property type="entry name" value="EPOXIDE HYDROLASE 1-RELATED"/>
    <property type="match status" value="1"/>
</dbReference>
<dbReference type="InterPro" id="IPR000639">
    <property type="entry name" value="Epox_hydrolase-like"/>
</dbReference>
<organism evidence="5 6">
    <name type="scientific">Brevibacterium ammoniilyticum</name>
    <dbReference type="NCBI Taxonomy" id="1046555"/>
    <lineage>
        <taxon>Bacteria</taxon>
        <taxon>Bacillati</taxon>
        <taxon>Actinomycetota</taxon>
        <taxon>Actinomycetes</taxon>
        <taxon>Micrococcales</taxon>
        <taxon>Brevibacteriaceae</taxon>
        <taxon>Brevibacterium</taxon>
    </lineage>
</organism>
<evidence type="ECO:0000256" key="1">
    <source>
        <dbReference type="ARBA" id="ARBA00010088"/>
    </source>
</evidence>
<dbReference type="EMBL" id="BAABNP010000011">
    <property type="protein sequence ID" value="GAA5341559.1"/>
    <property type="molecule type" value="Genomic_DNA"/>
</dbReference>
<dbReference type="PANTHER" id="PTHR21661:SF35">
    <property type="entry name" value="EPOXIDE HYDROLASE"/>
    <property type="match status" value="1"/>
</dbReference>
<evidence type="ECO:0000313" key="5">
    <source>
        <dbReference type="EMBL" id="GAA5341559.1"/>
    </source>
</evidence>
<dbReference type="PRINTS" id="PR00412">
    <property type="entry name" value="EPOXHYDRLASE"/>
</dbReference>
<proteinExistence type="inferred from homology"/>
<dbReference type="PIRSF" id="PIRSF001112">
    <property type="entry name" value="Epoxide_hydrolase"/>
    <property type="match status" value="1"/>
</dbReference>
<dbReference type="InterPro" id="IPR016292">
    <property type="entry name" value="Epoxide_hydrolase"/>
</dbReference>
<accession>A0ABP9U5Q4</accession>
<dbReference type="Pfam" id="PF06441">
    <property type="entry name" value="EHN"/>
    <property type="match status" value="1"/>
</dbReference>
<feature type="domain" description="Epoxide hydrolase N-terminal" evidence="4">
    <location>
        <begin position="7"/>
        <end position="111"/>
    </location>
</feature>
<evidence type="ECO:0000256" key="2">
    <source>
        <dbReference type="ARBA" id="ARBA00022797"/>
    </source>
</evidence>
<dbReference type="Gene3D" id="3.40.50.1820">
    <property type="entry name" value="alpha/beta hydrolase"/>
    <property type="match status" value="1"/>
</dbReference>
<dbReference type="GO" id="GO:0016787">
    <property type="term" value="F:hydrolase activity"/>
    <property type="evidence" value="ECO:0007669"/>
    <property type="project" value="UniProtKB-KW"/>
</dbReference>
<comment type="caution">
    <text evidence="5">The sequence shown here is derived from an EMBL/GenBank/DDBJ whole genome shotgun (WGS) entry which is preliminary data.</text>
</comment>
<dbReference type="InterPro" id="IPR029058">
    <property type="entry name" value="AB_hydrolase_fold"/>
</dbReference>
<dbReference type="InterPro" id="IPR010497">
    <property type="entry name" value="Epoxide_hydro_N"/>
</dbReference>
<evidence type="ECO:0000259" key="4">
    <source>
        <dbReference type="Pfam" id="PF06441"/>
    </source>
</evidence>
<dbReference type="Proteomes" id="UP001498935">
    <property type="component" value="Unassembled WGS sequence"/>
</dbReference>